<gene>
    <name evidence="2" type="ORF">DFJ43DRAFT_1080659</name>
</gene>
<reference evidence="2" key="1">
    <citation type="submission" date="2022-08" db="EMBL/GenBank/DDBJ databases">
        <authorList>
            <consortium name="DOE Joint Genome Institute"/>
            <person name="Min B."/>
            <person name="Sierra-Patev S."/>
            <person name="Naranjo-Ortiz M."/>
            <person name="Looney B."/>
            <person name="Konkel Z."/>
            <person name="Slot J.C."/>
            <person name="Sakamoto Y."/>
            <person name="Steenwyk J.L."/>
            <person name="Rokas A."/>
            <person name="Carro J."/>
            <person name="Camarero S."/>
            <person name="Ferreira P."/>
            <person name="Molpeceres G."/>
            <person name="Ruiz-duenas F.J."/>
            <person name="Serrano A."/>
            <person name="Henrissat B."/>
            <person name="Drula E."/>
            <person name="Hughes K.W."/>
            <person name="Mata J.L."/>
            <person name="Ishikawa N.K."/>
            <person name="Vargas-Isla R."/>
            <person name="Ushijima S."/>
            <person name="Smith C.A."/>
            <person name="Ahrendt S."/>
            <person name="Andreopoulos W."/>
            <person name="He G."/>
            <person name="LaButti K."/>
            <person name="Lipzen A."/>
            <person name="Ng V."/>
            <person name="Riley R."/>
            <person name="Sandor L."/>
            <person name="Barry K."/>
            <person name="Martinez A.T."/>
            <person name="Xiao Y."/>
            <person name="Gibbons J.G."/>
            <person name="Terashima K."/>
            <person name="Hibbett D.S."/>
            <person name="Grigoriev I.V."/>
        </authorList>
    </citation>
    <scope>NUCLEOTIDE SEQUENCE</scope>
    <source>
        <strain evidence="2">ET3784</strain>
    </source>
</reference>
<dbReference type="Proteomes" id="UP001176059">
    <property type="component" value="Unassembled WGS sequence"/>
</dbReference>
<keyword evidence="3" id="KW-1185">Reference proteome</keyword>
<feature type="signal peptide" evidence="1">
    <location>
        <begin position="1"/>
        <end position="21"/>
    </location>
</feature>
<protein>
    <submittedName>
        <fullName evidence="2">Uncharacterized protein</fullName>
    </submittedName>
</protein>
<evidence type="ECO:0000313" key="2">
    <source>
        <dbReference type="EMBL" id="KAJ3731263.1"/>
    </source>
</evidence>
<dbReference type="AlphaFoldDB" id="A0AA38JH95"/>
<keyword evidence="1" id="KW-0732">Signal</keyword>
<feature type="chain" id="PRO_5041264148" evidence="1">
    <location>
        <begin position="22"/>
        <end position="241"/>
    </location>
</feature>
<comment type="caution">
    <text evidence="2">The sequence shown here is derived from an EMBL/GenBank/DDBJ whole genome shotgun (WGS) entry which is preliminary data.</text>
</comment>
<sequence length="241" mass="27048">MILCSFPSLLFLLVALAHSIASPVNLASRYNANSLDLDNSNATHDLRRRINFDDPKLIMGYLAVPEATAKEYNAHGFTAIPLRSSYKPLGDDGTYIDAAPIPDHLLPGSFWKCGVFIDTIEMVQTLRGYVDDKTSPAYNKPGYLKFFIADLRKLWARSRKHFLSGPPLLVARAKKGWSQLVMLIPSEYLIKSPSNPRQPSGENHLKLSIKCTPKGTALDVDLPSPKWEDWGFEYWPKDLKS</sequence>
<reference evidence="2" key="2">
    <citation type="journal article" date="2023" name="Proc. Natl. Acad. Sci. U.S.A.">
        <title>A global phylogenomic analysis of the shiitake genus Lentinula.</title>
        <authorList>
            <person name="Sierra-Patev S."/>
            <person name="Min B."/>
            <person name="Naranjo-Ortiz M."/>
            <person name="Looney B."/>
            <person name="Konkel Z."/>
            <person name="Slot J.C."/>
            <person name="Sakamoto Y."/>
            <person name="Steenwyk J.L."/>
            <person name="Rokas A."/>
            <person name="Carro J."/>
            <person name="Camarero S."/>
            <person name="Ferreira P."/>
            <person name="Molpeceres G."/>
            <person name="Ruiz-Duenas F.J."/>
            <person name="Serrano A."/>
            <person name="Henrissat B."/>
            <person name="Drula E."/>
            <person name="Hughes K.W."/>
            <person name="Mata J.L."/>
            <person name="Ishikawa N.K."/>
            <person name="Vargas-Isla R."/>
            <person name="Ushijima S."/>
            <person name="Smith C.A."/>
            <person name="Donoghue J."/>
            <person name="Ahrendt S."/>
            <person name="Andreopoulos W."/>
            <person name="He G."/>
            <person name="LaButti K."/>
            <person name="Lipzen A."/>
            <person name="Ng V."/>
            <person name="Riley R."/>
            <person name="Sandor L."/>
            <person name="Barry K."/>
            <person name="Martinez A.T."/>
            <person name="Xiao Y."/>
            <person name="Gibbons J.G."/>
            <person name="Terashima K."/>
            <person name="Grigoriev I.V."/>
            <person name="Hibbett D."/>
        </authorList>
    </citation>
    <scope>NUCLEOTIDE SEQUENCE</scope>
    <source>
        <strain evidence="2">ET3784</strain>
    </source>
</reference>
<organism evidence="2 3">
    <name type="scientific">Lentinula guzmanii</name>
    <dbReference type="NCBI Taxonomy" id="2804957"/>
    <lineage>
        <taxon>Eukaryota</taxon>
        <taxon>Fungi</taxon>
        <taxon>Dikarya</taxon>
        <taxon>Basidiomycota</taxon>
        <taxon>Agaricomycotina</taxon>
        <taxon>Agaricomycetes</taxon>
        <taxon>Agaricomycetidae</taxon>
        <taxon>Agaricales</taxon>
        <taxon>Marasmiineae</taxon>
        <taxon>Omphalotaceae</taxon>
        <taxon>Lentinula</taxon>
    </lineage>
</organism>
<evidence type="ECO:0000313" key="3">
    <source>
        <dbReference type="Proteomes" id="UP001176059"/>
    </source>
</evidence>
<dbReference type="EMBL" id="JANVFO010000032">
    <property type="protein sequence ID" value="KAJ3731263.1"/>
    <property type="molecule type" value="Genomic_DNA"/>
</dbReference>
<evidence type="ECO:0000256" key="1">
    <source>
        <dbReference type="SAM" id="SignalP"/>
    </source>
</evidence>
<name>A0AA38JH95_9AGAR</name>
<accession>A0AA38JH95</accession>
<proteinExistence type="predicted"/>